<keyword evidence="3" id="KW-1185">Reference proteome</keyword>
<evidence type="ECO:0000313" key="2">
    <source>
        <dbReference type="EMBL" id="MCE2594064.1"/>
    </source>
</evidence>
<feature type="transmembrane region" description="Helical" evidence="1">
    <location>
        <begin position="104"/>
        <end position="124"/>
    </location>
</feature>
<dbReference type="InterPro" id="IPR007833">
    <property type="entry name" value="Capsule_polysaccharide_synth"/>
</dbReference>
<reference evidence="2 3" key="1">
    <citation type="journal article" date="2022" name="Environ. Microbiol. Rep.">
        <title>Eco-phylogenetic analyses reveal divergent evolution of vitamin B12 metabolism in the marine bacterial family 'Psychromonadaceae'.</title>
        <authorList>
            <person name="Jin X."/>
            <person name="Yang Y."/>
            <person name="Cao H."/>
            <person name="Gao B."/>
            <person name="Zhao Z."/>
        </authorList>
    </citation>
    <scope>NUCLEOTIDE SEQUENCE [LARGE SCALE GENOMIC DNA]</scope>
    <source>
        <strain evidence="2 3">MKS20</strain>
    </source>
</reference>
<evidence type="ECO:0000313" key="3">
    <source>
        <dbReference type="Proteomes" id="UP001201273"/>
    </source>
</evidence>
<dbReference type="Pfam" id="PF05159">
    <property type="entry name" value="Capsule_synth"/>
    <property type="match status" value="1"/>
</dbReference>
<sequence>MNLSGIVKKIFSPYVLSNEEKEFIKLNRIVWNTKCKGSVGVLVEGFLDSPTSVVEKSRLANAAREVTGLDVEVIVRGVFGKASNVIPIYKSFGFDRFRLWWRNYFNPFVVIPAFSSFFHLLFMIRTGDALVDYKKDDIVIGDLIYDSLIRNIPNSYTVKNICIFKHGRILLRSMFFFYGNKRILKNKNVKFFVTSHNVYAEYGMLCRQAHNQGAIVLLKDMDVYKIYSKSKNVNEHFLKVEQSIVDECVRTSDLKKEKEYYRSRVLGLSEQVDIKNAYKNKKIYSKSETLALHTNFSLSKKNVFVMAHAFSDAPHVGEGLLFRDYYDFLEKTLIKLNGNSNINCFVKAHPSSYMWGEKGGVEEIVETNCLTNVCIVPSDYNTSSIIDVADVIVTAKGTAGLEFSCAGIPAITAGIGYYHGFGICYEPNTVADYYSFLMNSHQLNKLDDSVINKSLIVLYQSFNRLFHSPVLPAVQIRPGDDYQSLYRSKYSEMVTNLNANILMKDEFYDLVKSDISRVVDEE</sequence>
<dbReference type="EMBL" id="JAIMJA010000003">
    <property type="protein sequence ID" value="MCE2594064.1"/>
    <property type="molecule type" value="Genomic_DNA"/>
</dbReference>
<dbReference type="RefSeq" id="WP_233051642.1">
    <property type="nucleotide sequence ID" value="NZ_JAIMJA010000003.1"/>
</dbReference>
<dbReference type="Proteomes" id="UP001201273">
    <property type="component" value="Unassembled WGS sequence"/>
</dbReference>
<proteinExistence type="predicted"/>
<evidence type="ECO:0000256" key="1">
    <source>
        <dbReference type="SAM" id="Phobius"/>
    </source>
</evidence>
<evidence type="ECO:0008006" key="4">
    <source>
        <dbReference type="Google" id="ProtNLM"/>
    </source>
</evidence>
<keyword evidence="1" id="KW-0472">Membrane</keyword>
<keyword evidence="1" id="KW-0812">Transmembrane</keyword>
<keyword evidence="1" id="KW-1133">Transmembrane helix</keyword>
<organism evidence="2 3">
    <name type="scientific">Motilimonas cestriensis</name>
    <dbReference type="NCBI Taxonomy" id="2742685"/>
    <lineage>
        <taxon>Bacteria</taxon>
        <taxon>Pseudomonadati</taxon>
        <taxon>Pseudomonadota</taxon>
        <taxon>Gammaproteobacteria</taxon>
        <taxon>Alteromonadales</taxon>
        <taxon>Alteromonadales genera incertae sedis</taxon>
        <taxon>Motilimonas</taxon>
    </lineage>
</organism>
<gene>
    <name evidence="2" type="ORF">K6Y31_04465</name>
</gene>
<name>A0ABS8W8C9_9GAMM</name>
<comment type="caution">
    <text evidence="2">The sequence shown here is derived from an EMBL/GenBank/DDBJ whole genome shotgun (WGS) entry which is preliminary data.</text>
</comment>
<protein>
    <recommendedName>
        <fullName evidence="4">Capsule polysaccharide biosynthesis protein</fullName>
    </recommendedName>
</protein>
<accession>A0ABS8W8C9</accession>